<dbReference type="SUPFAM" id="SSF53901">
    <property type="entry name" value="Thiolase-like"/>
    <property type="match status" value="1"/>
</dbReference>
<dbReference type="Gene3D" id="3.40.47.10">
    <property type="match status" value="1"/>
</dbReference>
<dbReference type="InterPro" id="IPR020617">
    <property type="entry name" value="Thiolase_C"/>
</dbReference>
<evidence type="ECO:0000313" key="3">
    <source>
        <dbReference type="Proteomes" id="UP001551189"/>
    </source>
</evidence>
<dbReference type="PANTHER" id="PTHR43365:SF1">
    <property type="entry name" value="ACETYL-COA C-ACYLTRANSFERASE"/>
    <property type="match status" value="1"/>
</dbReference>
<organism evidence="2 3">
    <name type="scientific">Streptomyces neyagawaensis</name>
    <dbReference type="NCBI Taxonomy" id="42238"/>
    <lineage>
        <taxon>Bacteria</taxon>
        <taxon>Bacillati</taxon>
        <taxon>Actinomycetota</taxon>
        <taxon>Actinomycetes</taxon>
        <taxon>Kitasatosporales</taxon>
        <taxon>Streptomycetaceae</taxon>
        <taxon>Streptomyces</taxon>
    </lineage>
</organism>
<dbReference type="InterPro" id="IPR016039">
    <property type="entry name" value="Thiolase-like"/>
</dbReference>
<protein>
    <recommendedName>
        <fullName evidence="1">Thiolase C-terminal domain-containing protein</fullName>
    </recommendedName>
</protein>
<dbReference type="PANTHER" id="PTHR43365">
    <property type="entry name" value="BLR7806 PROTEIN"/>
    <property type="match status" value="1"/>
</dbReference>
<dbReference type="Proteomes" id="UP001551189">
    <property type="component" value="Unassembled WGS sequence"/>
</dbReference>
<sequence length="74" mass="7678">EEDAQFLVALGGDLVGERRLDARGAIALGHPLGATGAMILGTLVDELERQDKRYGLATLCVGGGMGIATIVERV</sequence>
<name>A0ABV3B6Z0_9ACTN</name>
<proteinExistence type="predicted"/>
<accession>A0ABV3B6Z0</accession>
<gene>
    <name evidence="2" type="ORF">ABZ931_30060</name>
</gene>
<feature type="domain" description="Thiolase C-terminal" evidence="1">
    <location>
        <begin position="24"/>
        <end position="73"/>
    </location>
</feature>
<keyword evidence="3" id="KW-1185">Reference proteome</keyword>
<dbReference type="InterPro" id="IPR020610">
    <property type="entry name" value="Thiolase_AS"/>
</dbReference>
<reference evidence="2 3" key="1">
    <citation type="submission" date="2024-06" db="EMBL/GenBank/DDBJ databases">
        <title>The Natural Products Discovery Center: Release of the First 8490 Sequenced Strains for Exploring Actinobacteria Biosynthetic Diversity.</title>
        <authorList>
            <person name="Kalkreuter E."/>
            <person name="Kautsar S.A."/>
            <person name="Yang D."/>
            <person name="Bader C.D."/>
            <person name="Teijaro C.N."/>
            <person name="Fluegel L."/>
            <person name="Davis C.M."/>
            <person name="Simpson J.R."/>
            <person name="Lauterbach L."/>
            <person name="Steele A.D."/>
            <person name="Gui C."/>
            <person name="Meng S."/>
            <person name="Li G."/>
            <person name="Viehrig K."/>
            <person name="Ye F."/>
            <person name="Su P."/>
            <person name="Kiefer A.F."/>
            <person name="Nichols A."/>
            <person name="Cepeda A.J."/>
            <person name="Yan W."/>
            <person name="Fan B."/>
            <person name="Jiang Y."/>
            <person name="Adhikari A."/>
            <person name="Zheng C.-J."/>
            <person name="Schuster L."/>
            <person name="Cowan T.M."/>
            <person name="Smanski M.J."/>
            <person name="Chevrette M.G."/>
            <person name="De Carvalho L.P.S."/>
            <person name="Shen B."/>
        </authorList>
    </citation>
    <scope>NUCLEOTIDE SEQUENCE [LARGE SCALE GENOMIC DNA]</scope>
    <source>
        <strain evidence="2 3">NPDC046851</strain>
    </source>
</reference>
<dbReference type="Pfam" id="PF02803">
    <property type="entry name" value="Thiolase_C"/>
    <property type="match status" value="1"/>
</dbReference>
<comment type="caution">
    <text evidence="2">The sequence shown here is derived from an EMBL/GenBank/DDBJ whole genome shotgun (WGS) entry which is preliminary data.</text>
</comment>
<dbReference type="EMBL" id="JBEYXT010000189">
    <property type="protein sequence ID" value="MEU6805213.1"/>
    <property type="molecule type" value="Genomic_DNA"/>
</dbReference>
<evidence type="ECO:0000313" key="2">
    <source>
        <dbReference type="EMBL" id="MEU6805213.1"/>
    </source>
</evidence>
<evidence type="ECO:0000259" key="1">
    <source>
        <dbReference type="Pfam" id="PF02803"/>
    </source>
</evidence>
<feature type="non-terminal residue" evidence="2">
    <location>
        <position position="1"/>
    </location>
</feature>
<dbReference type="PROSITE" id="PS00099">
    <property type="entry name" value="THIOLASE_3"/>
    <property type="match status" value="1"/>
</dbReference>